<feature type="region of interest" description="Disordered" evidence="1">
    <location>
        <begin position="110"/>
        <end position="150"/>
    </location>
</feature>
<comment type="caution">
    <text evidence="2">The sequence shown here is derived from an EMBL/GenBank/DDBJ whole genome shotgun (WGS) entry which is preliminary data.</text>
</comment>
<organism evidence="2 3">
    <name type="scientific">Argiope bruennichi</name>
    <name type="common">Wasp spider</name>
    <name type="synonym">Aranea bruennichi</name>
    <dbReference type="NCBI Taxonomy" id="94029"/>
    <lineage>
        <taxon>Eukaryota</taxon>
        <taxon>Metazoa</taxon>
        <taxon>Ecdysozoa</taxon>
        <taxon>Arthropoda</taxon>
        <taxon>Chelicerata</taxon>
        <taxon>Arachnida</taxon>
        <taxon>Araneae</taxon>
        <taxon>Araneomorphae</taxon>
        <taxon>Entelegynae</taxon>
        <taxon>Araneoidea</taxon>
        <taxon>Araneidae</taxon>
        <taxon>Argiope</taxon>
    </lineage>
</organism>
<reference evidence="2" key="1">
    <citation type="journal article" date="2020" name="bioRxiv">
        <title>Chromosome-level reference genome of the European wasp spider Argiope bruennichi: a resource for studies on range expansion and evolutionary adaptation.</title>
        <authorList>
            <person name="Sheffer M.M."/>
            <person name="Hoppe A."/>
            <person name="Krehenwinkel H."/>
            <person name="Uhl G."/>
            <person name="Kuss A.W."/>
            <person name="Jensen L."/>
            <person name="Jensen C."/>
            <person name="Gillespie R.G."/>
            <person name="Hoff K.J."/>
            <person name="Prost S."/>
        </authorList>
    </citation>
    <scope>NUCLEOTIDE SEQUENCE</scope>
</reference>
<dbReference type="EMBL" id="JABXBU010000002">
    <property type="protein sequence ID" value="KAF8795171.1"/>
    <property type="molecule type" value="Genomic_DNA"/>
</dbReference>
<feature type="compositionally biased region" description="Basic and acidic residues" evidence="1">
    <location>
        <begin position="124"/>
        <end position="136"/>
    </location>
</feature>
<dbReference type="AlphaFoldDB" id="A0A8T0FVP9"/>
<proteinExistence type="predicted"/>
<evidence type="ECO:0000313" key="2">
    <source>
        <dbReference type="EMBL" id="KAF8795171.1"/>
    </source>
</evidence>
<evidence type="ECO:0000256" key="1">
    <source>
        <dbReference type="SAM" id="MobiDB-lite"/>
    </source>
</evidence>
<feature type="compositionally biased region" description="Acidic residues" evidence="1">
    <location>
        <begin position="16"/>
        <end position="27"/>
    </location>
</feature>
<evidence type="ECO:0000313" key="3">
    <source>
        <dbReference type="Proteomes" id="UP000807504"/>
    </source>
</evidence>
<gene>
    <name evidence="2" type="ORF">HNY73_003050</name>
</gene>
<protein>
    <submittedName>
        <fullName evidence="2">Uncharacterized protein</fullName>
    </submittedName>
</protein>
<sequence>MKSEQFALFGFSDHPDESDSESIDGEDLPPNQVMEDPVNEHVVGEENGSSIVHPGGLNLAGQSLVITESADGSEILIFLENDPALSQHLLKQNASVNSIESGICDVNLSEEDSKQKDNTNPNEDDSKQRDIGTNEKDPEEDNPSDTRNANVINTGVDANQICQAVGSVVEDHFEIAPEPVKDTEDSFSIYWEACLMEASLNLEIQGKMEEDAPKASCSKGVISEKFSCKDNLKSFILKYVRNGQQWDKLIESSPVKMKDVS</sequence>
<name>A0A8T0FVP9_ARGBR</name>
<dbReference type="Proteomes" id="UP000807504">
    <property type="component" value="Unassembled WGS sequence"/>
</dbReference>
<reference evidence="2" key="2">
    <citation type="submission" date="2020-06" db="EMBL/GenBank/DDBJ databases">
        <authorList>
            <person name="Sheffer M."/>
        </authorList>
    </citation>
    <scope>NUCLEOTIDE SEQUENCE</scope>
</reference>
<keyword evidence="3" id="KW-1185">Reference proteome</keyword>
<accession>A0A8T0FVP9</accession>
<feature type="region of interest" description="Disordered" evidence="1">
    <location>
        <begin position="1"/>
        <end position="34"/>
    </location>
</feature>